<dbReference type="InterPro" id="IPR012337">
    <property type="entry name" value="RNaseH-like_sf"/>
</dbReference>
<dbReference type="Pfam" id="PF01612">
    <property type="entry name" value="DNA_pol_A_exo1"/>
    <property type="match status" value="1"/>
</dbReference>
<keyword evidence="3" id="KW-0269">Exonuclease</keyword>
<proteinExistence type="predicted"/>
<dbReference type="Proteomes" id="UP001168990">
    <property type="component" value="Unassembled WGS sequence"/>
</dbReference>
<keyword evidence="2" id="KW-0378">Hydrolase</keyword>
<evidence type="ECO:0000313" key="7">
    <source>
        <dbReference type="Proteomes" id="UP001168990"/>
    </source>
</evidence>
<dbReference type="InterPro" id="IPR002562">
    <property type="entry name" value="3'-5'_exonuclease_dom"/>
</dbReference>
<name>A0AA39KXT3_9HYME</name>
<dbReference type="InterPro" id="IPR037432">
    <property type="entry name" value="Mut-7_DEDDy_dom"/>
</dbReference>
<feature type="domain" description="Mut7-C RNAse" evidence="5">
    <location>
        <begin position="676"/>
        <end position="789"/>
    </location>
</feature>
<comment type="caution">
    <text evidence="6">The sequence shown here is derived from an EMBL/GenBank/DDBJ whole genome shotgun (WGS) entry which is preliminary data.</text>
</comment>
<dbReference type="InterPro" id="IPR036397">
    <property type="entry name" value="RNaseH_sf"/>
</dbReference>
<dbReference type="GO" id="GO:0008408">
    <property type="term" value="F:3'-5' exonuclease activity"/>
    <property type="evidence" value="ECO:0007669"/>
    <property type="project" value="InterPro"/>
</dbReference>
<dbReference type="CDD" id="cd06146">
    <property type="entry name" value="mut-7_like_exo"/>
    <property type="match status" value="1"/>
</dbReference>
<dbReference type="GO" id="GO:0006139">
    <property type="term" value="P:nucleobase-containing compound metabolic process"/>
    <property type="evidence" value="ECO:0007669"/>
    <property type="project" value="InterPro"/>
</dbReference>
<feature type="domain" description="Mut7-C RNAse" evidence="5">
    <location>
        <begin position="845"/>
        <end position="878"/>
    </location>
</feature>
<dbReference type="InterPro" id="IPR002782">
    <property type="entry name" value="Mut7-C_RNAse_dom"/>
</dbReference>
<gene>
    <name evidence="6" type="ORF">PV328_001661</name>
</gene>
<dbReference type="EMBL" id="JAQQBS010000001">
    <property type="protein sequence ID" value="KAK0177627.1"/>
    <property type="molecule type" value="Genomic_DNA"/>
</dbReference>
<reference evidence="6" key="1">
    <citation type="journal article" date="2023" name="bioRxiv">
        <title>Scaffold-level genome assemblies of two parasitoid biocontrol wasps reveal the parthenogenesis mechanism and an associated novel virus.</title>
        <authorList>
            <person name="Inwood S."/>
            <person name="Skelly J."/>
            <person name="Guhlin J."/>
            <person name="Harrop T."/>
            <person name="Goldson S."/>
            <person name="Dearden P."/>
        </authorList>
    </citation>
    <scope>NUCLEOTIDE SEQUENCE</scope>
    <source>
        <strain evidence="6">Irish</strain>
        <tissue evidence="6">Whole body</tissue>
    </source>
</reference>
<dbReference type="Gene3D" id="3.30.420.10">
    <property type="entry name" value="Ribonuclease H-like superfamily/Ribonuclease H"/>
    <property type="match status" value="1"/>
</dbReference>
<organism evidence="6 7">
    <name type="scientific">Microctonus aethiopoides</name>
    <dbReference type="NCBI Taxonomy" id="144406"/>
    <lineage>
        <taxon>Eukaryota</taxon>
        <taxon>Metazoa</taxon>
        <taxon>Ecdysozoa</taxon>
        <taxon>Arthropoda</taxon>
        <taxon>Hexapoda</taxon>
        <taxon>Insecta</taxon>
        <taxon>Pterygota</taxon>
        <taxon>Neoptera</taxon>
        <taxon>Endopterygota</taxon>
        <taxon>Hymenoptera</taxon>
        <taxon>Apocrita</taxon>
        <taxon>Ichneumonoidea</taxon>
        <taxon>Braconidae</taxon>
        <taxon>Euphorinae</taxon>
        <taxon>Microctonus</taxon>
    </lineage>
</organism>
<dbReference type="PANTHER" id="PTHR47765">
    <property type="entry name" value="3'-5' EXONUCLEASE DOMAIN-CONTAINING PROTEIN"/>
    <property type="match status" value="1"/>
</dbReference>
<evidence type="ECO:0000256" key="1">
    <source>
        <dbReference type="ARBA" id="ARBA00022722"/>
    </source>
</evidence>
<dbReference type="GO" id="GO:0003676">
    <property type="term" value="F:nucleic acid binding"/>
    <property type="evidence" value="ECO:0007669"/>
    <property type="project" value="InterPro"/>
</dbReference>
<evidence type="ECO:0000313" key="6">
    <source>
        <dbReference type="EMBL" id="KAK0177627.1"/>
    </source>
</evidence>
<sequence>MDQQRSEQCLNDKPGPSIRIINSDLEFFTAIDDATNTWLKNLHHIWGLWKKSKAVTATLYDYFDTAPNPYLSTLRILVNSADFTNVKPKASIAMTIVEDFQKWLPDNKDTYKDCLVPDLKMAAFKLLTRQKNLHLMKLVAGTYEFQSDKEIFLPLLKTMLNEKKYKEVAQYATMLQLQKHFEHPELVLLPLILQTKFSVADDFLKNCPEIQLNLVTYLDNLLGLKKLMQQTLDDYIISNDIPDVKMATLYLRPMTKLVARFVKQYNLSEDICPNLNRKRGEGALQFLVYKRFVEGSLNTDCWREMVHEAVGSDANLQLNLIMIIVNYDTEEALYWALEFNIPRNQWPYAITYDTKTPLPIDNSTENNSQKKIDTLSENGPNNIQQNDEIIYHTLRLPRNCIKVIDRPELFQDFLNYGLESTSIVGIDAEWKPTFGVGKKDELALIQIATESNIYIVDVTSLGTKNNELWGQFGSALFGNKNIVKLGFGLIQDMRMFRTCLPSVFDVKGGGTQGFLDLHTLWNKLIRDHHFEFPYKGDENFTGESLSKMVELCLGHRLNKTDQFSNWEKRPLRESQIVYAALDAYCLLEIYNVIGELCYRNDIPFFDICTELQHNSTHTPKKVIKKKLISSTASSTTACDLPLMELESSRTKNNECASDNILKIHQCPIKIPAHQWRIVCDSMLCGLAKYLRMCGCDSVHVKYDRGGCKSAQIALEENRILLTRHSNHERLAKLTGLPSNRSYKVHSNSSDAQLIEVLTNFNIGVMESDIFSRCQICNSDEFLQISNSNMRDLRQRFSNSENGHRFPLKKQSDSKNLKVARNKRTWILSTELSSVVNGATKYDARIQVDKIPNYIFKTVTEFYICQRCGKVYWDGTYYELTLKAVLRGLIISS</sequence>
<reference evidence="6" key="2">
    <citation type="submission" date="2023-03" db="EMBL/GenBank/DDBJ databases">
        <authorList>
            <person name="Inwood S.N."/>
            <person name="Skelly J.G."/>
            <person name="Guhlin J."/>
            <person name="Harrop T.W.R."/>
            <person name="Goldson S.G."/>
            <person name="Dearden P.K."/>
        </authorList>
    </citation>
    <scope>NUCLEOTIDE SEQUENCE</scope>
    <source>
        <strain evidence="6">Irish</strain>
        <tissue evidence="6">Whole body</tissue>
    </source>
</reference>
<feature type="domain" description="3'-5' exonuclease" evidence="4">
    <location>
        <begin position="404"/>
        <end position="593"/>
    </location>
</feature>
<evidence type="ECO:0000256" key="2">
    <source>
        <dbReference type="ARBA" id="ARBA00022801"/>
    </source>
</evidence>
<protein>
    <recommendedName>
        <fullName evidence="8">Exonuclease mut-7-like protein</fullName>
    </recommendedName>
</protein>
<evidence type="ECO:0008006" key="8">
    <source>
        <dbReference type="Google" id="ProtNLM"/>
    </source>
</evidence>
<dbReference type="PANTHER" id="PTHR47765:SF2">
    <property type="entry name" value="EXONUCLEASE MUT-7 HOMOLOG"/>
    <property type="match status" value="1"/>
</dbReference>
<evidence type="ECO:0000256" key="3">
    <source>
        <dbReference type="ARBA" id="ARBA00022839"/>
    </source>
</evidence>
<keyword evidence="1" id="KW-0540">Nuclease</keyword>
<evidence type="ECO:0000259" key="5">
    <source>
        <dbReference type="Pfam" id="PF01927"/>
    </source>
</evidence>
<dbReference type="InterPro" id="IPR052408">
    <property type="entry name" value="Exonuclease_MUT-7-like"/>
</dbReference>
<keyword evidence="7" id="KW-1185">Reference proteome</keyword>
<dbReference type="AlphaFoldDB" id="A0AA39KXT3"/>
<dbReference type="SUPFAM" id="SSF53098">
    <property type="entry name" value="Ribonuclease H-like"/>
    <property type="match status" value="1"/>
</dbReference>
<dbReference type="Pfam" id="PF01927">
    <property type="entry name" value="Mut7-C"/>
    <property type="match status" value="2"/>
</dbReference>
<evidence type="ECO:0000259" key="4">
    <source>
        <dbReference type="Pfam" id="PF01612"/>
    </source>
</evidence>
<accession>A0AA39KXT3</accession>